<feature type="compositionally biased region" description="Polar residues" evidence="6">
    <location>
        <begin position="542"/>
        <end position="552"/>
    </location>
</feature>
<evidence type="ECO:0000256" key="3">
    <source>
        <dbReference type="ARBA" id="ARBA00022553"/>
    </source>
</evidence>
<name>A0A3M9Y1S6_9PEZI</name>
<accession>A0A3M9Y1S6</accession>
<keyword evidence="5" id="KW-0206">Cytoskeleton</keyword>
<feature type="region of interest" description="Disordered" evidence="6">
    <location>
        <begin position="1"/>
        <end position="69"/>
    </location>
</feature>
<dbReference type="InterPro" id="IPR019528">
    <property type="entry name" value="PACT_domain"/>
</dbReference>
<feature type="region of interest" description="Disordered" evidence="6">
    <location>
        <begin position="1167"/>
        <end position="1191"/>
    </location>
</feature>
<feature type="region of interest" description="Disordered" evidence="6">
    <location>
        <begin position="1075"/>
        <end position="1104"/>
    </location>
</feature>
<feature type="region of interest" description="Disordered" evidence="6">
    <location>
        <begin position="140"/>
        <end position="170"/>
    </location>
</feature>
<evidence type="ECO:0000256" key="4">
    <source>
        <dbReference type="ARBA" id="ARBA00023054"/>
    </source>
</evidence>
<feature type="compositionally biased region" description="Low complexity" evidence="6">
    <location>
        <begin position="1077"/>
        <end position="1089"/>
    </location>
</feature>
<dbReference type="Pfam" id="PF10495">
    <property type="entry name" value="PACT_coil_coil"/>
    <property type="match status" value="1"/>
</dbReference>
<evidence type="ECO:0000256" key="1">
    <source>
        <dbReference type="ARBA" id="ARBA00004267"/>
    </source>
</evidence>
<dbReference type="Gene3D" id="1.10.287.1490">
    <property type="match status" value="2"/>
</dbReference>
<comment type="subcellular location">
    <subcellularLocation>
        <location evidence="1">Cytoplasm</location>
        <location evidence="1">Cytoskeleton</location>
        <location evidence="1">Microtubule organizing center</location>
    </subcellularLocation>
</comment>
<feature type="compositionally biased region" description="Low complexity" evidence="6">
    <location>
        <begin position="980"/>
        <end position="990"/>
    </location>
</feature>
<dbReference type="GeneID" id="39604447"/>
<proteinExistence type="predicted"/>
<dbReference type="InterPro" id="IPR012943">
    <property type="entry name" value="Cnn_1N"/>
</dbReference>
<feature type="compositionally biased region" description="Basic and acidic residues" evidence="6">
    <location>
        <begin position="943"/>
        <end position="957"/>
    </location>
</feature>
<feature type="domain" description="Pericentrin/AKAP-450 centrosomal targeting" evidence="8">
    <location>
        <begin position="1312"/>
        <end position="1403"/>
    </location>
</feature>
<dbReference type="Proteomes" id="UP000267145">
    <property type="component" value="Unassembled WGS sequence"/>
</dbReference>
<organism evidence="9 10">
    <name type="scientific">Verticillium nonalfalfae</name>
    <dbReference type="NCBI Taxonomy" id="1051616"/>
    <lineage>
        <taxon>Eukaryota</taxon>
        <taxon>Fungi</taxon>
        <taxon>Dikarya</taxon>
        <taxon>Ascomycota</taxon>
        <taxon>Pezizomycotina</taxon>
        <taxon>Sordariomycetes</taxon>
        <taxon>Hypocreomycetidae</taxon>
        <taxon>Glomerellales</taxon>
        <taxon>Plectosphaerellaceae</taxon>
        <taxon>Verticillium</taxon>
    </lineage>
</organism>
<keyword evidence="4" id="KW-0175">Coiled coil</keyword>
<dbReference type="GO" id="GO:0005815">
    <property type="term" value="C:microtubule organizing center"/>
    <property type="evidence" value="ECO:0007669"/>
    <property type="project" value="UniProtKB-SubCell"/>
</dbReference>
<evidence type="ECO:0000259" key="8">
    <source>
        <dbReference type="Pfam" id="PF10495"/>
    </source>
</evidence>
<keyword evidence="2" id="KW-0963">Cytoplasm</keyword>
<evidence type="ECO:0000256" key="6">
    <source>
        <dbReference type="SAM" id="MobiDB-lite"/>
    </source>
</evidence>
<dbReference type="STRING" id="1051616.A0A3M9Y1S6"/>
<sequence length="1440" mass="165102">MARPGYGGVLDTPGTNVGDATYLDRQPDFDMSQEVSFQSPAKDKNIFQQLRNGRPSLRTPRGRGPLADRRNLPLQGAEFTPMLKSATRNSARRAAFGKENGAVPATPAALDRIEEDLTPIPNADASMYSRNASYVDNTLPQVDTSSANSTPLVPLPRRGDGKGPLQDGNQLSLREQENVIDRIEKENFGLKLKIHFLEEALRKAGPGFSEAALKENTELKVDKVTMQRDLQKYKKHLTTAEKDLESYRQQMLQLQEKAKKKYADEKQLAEIDRLQQSLEEKESDIEYLQRQVQQEKGDSAEVEKLRDEIGDLEADLREKDRLIGEHEDQVDDLQAKLNEKDEVLGEREDEIEDYKARLKRAETNAAGEHDEQLKDLESKLQETEAQFKHAQRRMIEMEQEAETQSRQALRRITELEQKAEDESKQAQQKILELERKAEAGSSANDELEDARDTIQDLEASIRRLEAQVDEIQDKADDAISNKKRAESDLQELQEEMANKSVVTKGFSRQKEERLTRLQKELEQADERYATLEKEFSQAMTENRSLKSSIQETRQSKDLSEQEHHSLVTKVEELRKELQARIDEKSLLQTRHDALTSESASLQRDVSRLQRSVDELEESLSQERDHALGIETHIRNQFKGDIDRLNDEISDLQAEIRERDNLYDNDSEKWETDRRTLQSERDRAQEKASSLESTIARLREAEGNLSGKEAQLQEALRSEAERHKNEQASLNRQISDLRQDLDSRQSMLTELRNELSATRDDLRQTQVDYKSQSEKIESLEDEVEVLQTTLDEESEHSREELEAARRECEDLKQQLESLRRTADLARGTASSYQQNETRASASLERLQTQLDDSTAQVVKLGKEKKDLQDQLASLDLEMRSLRNSLAEARAERDEVESEMKRLQHSGEETLRVDRERLDLRTAKLKLDNEVRRLKEENNVLMEQRRSLERSLEDEIDKSAEEEERLNQEILQLQSKLREASSSDGPESSSTRRTIRELERRIRDYEDQLAATTNVPVGNVTEGNSELSLVRRDLSTARQREREFLQRESAHKDIVKNLKRQIADLERQAHEAEMSRLIASPNSSSTSARPSEVNSLRTQLSSAQQSVQEFKTKARDAERKIGQIERDFQSRLDDLEDQKASLEQALEDAQRDADEVTVLHEKALRRLSQKLDKSERERKAAASSRLNLDSMSSEHRNLQELLQRSEAETDALEHDVLQQQDAIDALSAAEASLRRKLERTRSERAAYRLTAEKLQRDIRELKAAADTAPQGPAVYDTLNESAIDTVIRAAEGAEERHGKELRGMALQMEWMQARWEREVSMRADAAYAKKFLQLELEVAHTCNKAQLRELEQIRTEVLGSRRALAAPPPSLAGRLARPPGSRPTFKAVATMARFVARAKICAREWAKHEATRKKLADRVEEMRRIKKRRGLKVVREEEAHAV</sequence>
<evidence type="ECO:0000256" key="5">
    <source>
        <dbReference type="ARBA" id="ARBA00023212"/>
    </source>
</evidence>
<evidence type="ECO:0000259" key="7">
    <source>
        <dbReference type="Pfam" id="PF07989"/>
    </source>
</evidence>
<feature type="compositionally biased region" description="Basic and acidic residues" evidence="6">
    <location>
        <begin position="665"/>
        <end position="685"/>
    </location>
</feature>
<feature type="compositionally biased region" description="Polar residues" evidence="6">
    <location>
        <begin position="140"/>
        <end position="151"/>
    </location>
</feature>
<feature type="region of interest" description="Disordered" evidence="6">
    <location>
        <begin position="943"/>
        <end position="963"/>
    </location>
</feature>
<protein>
    <submittedName>
        <fullName evidence="9">Laminin subunit gamma-1</fullName>
    </submittedName>
</protein>
<feature type="compositionally biased region" description="Polar residues" evidence="6">
    <location>
        <begin position="1090"/>
        <end position="1104"/>
    </location>
</feature>
<dbReference type="GO" id="GO:0005737">
    <property type="term" value="C:cytoplasm"/>
    <property type="evidence" value="ECO:0007669"/>
    <property type="project" value="UniProtKB-ARBA"/>
</dbReference>
<reference evidence="9 10" key="1">
    <citation type="submission" date="2018-10" db="EMBL/GenBank/DDBJ databases">
        <title>Genome sequence of Verticillium nonalfalfae VnAa140.</title>
        <authorList>
            <person name="Stajich J.E."/>
            <person name="Kasson M.T."/>
        </authorList>
    </citation>
    <scope>NUCLEOTIDE SEQUENCE [LARGE SCALE GENOMIC DNA]</scope>
    <source>
        <strain evidence="9 10">VnAa140</strain>
    </source>
</reference>
<feature type="compositionally biased region" description="Basic and acidic residues" evidence="6">
    <location>
        <begin position="1167"/>
        <end position="1178"/>
    </location>
</feature>
<evidence type="ECO:0000313" key="9">
    <source>
        <dbReference type="EMBL" id="RNJ54234.1"/>
    </source>
</evidence>
<keyword evidence="3" id="KW-0597">Phosphoprotein</keyword>
<feature type="compositionally biased region" description="Basic and acidic residues" evidence="6">
    <location>
        <begin position="553"/>
        <end position="564"/>
    </location>
</feature>
<gene>
    <name evidence="9" type="primary">LAMC1</name>
    <name evidence="9" type="ORF">D7B24_000758</name>
</gene>
<dbReference type="Pfam" id="PF07989">
    <property type="entry name" value="Cnn_1N"/>
    <property type="match status" value="1"/>
</dbReference>
<keyword evidence="10" id="KW-1185">Reference proteome</keyword>
<dbReference type="PANTHER" id="PTHR43941:SF1">
    <property type="entry name" value="STRUCTURAL MAINTENANCE OF CHROMOSOMES PROTEIN 2"/>
    <property type="match status" value="1"/>
</dbReference>
<dbReference type="EMBL" id="RBVV01000111">
    <property type="protein sequence ID" value="RNJ54234.1"/>
    <property type="molecule type" value="Genomic_DNA"/>
</dbReference>
<feature type="region of interest" description="Disordered" evidence="6">
    <location>
        <begin position="665"/>
        <end position="690"/>
    </location>
</feature>
<dbReference type="RefSeq" id="XP_028492392.1">
    <property type="nucleotide sequence ID" value="XM_028635010.1"/>
</dbReference>
<feature type="domain" description="Centrosomin N-terminal motif 1" evidence="7">
    <location>
        <begin position="172"/>
        <end position="245"/>
    </location>
</feature>
<feature type="region of interest" description="Disordered" evidence="6">
    <location>
        <begin position="542"/>
        <end position="564"/>
    </location>
</feature>
<evidence type="ECO:0000256" key="2">
    <source>
        <dbReference type="ARBA" id="ARBA00022490"/>
    </source>
</evidence>
<feature type="region of interest" description="Disordered" evidence="6">
    <location>
        <begin position="974"/>
        <end position="993"/>
    </location>
</feature>
<dbReference type="PANTHER" id="PTHR43941">
    <property type="entry name" value="STRUCTURAL MAINTENANCE OF CHROMOSOMES PROTEIN 2"/>
    <property type="match status" value="1"/>
</dbReference>
<evidence type="ECO:0000313" key="10">
    <source>
        <dbReference type="Proteomes" id="UP000267145"/>
    </source>
</evidence>
<comment type="caution">
    <text evidence="9">The sequence shown here is derived from an EMBL/GenBank/DDBJ whole genome shotgun (WGS) entry which is preliminary data.</text>
</comment>